<reference evidence="2 3" key="1">
    <citation type="journal article" date="2021" name="Hortic Res">
        <title>Chromosome-scale assembly of the Dendrobium chrysotoxum genome enhances the understanding of orchid evolution.</title>
        <authorList>
            <person name="Zhang Y."/>
            <person name="Zhang G.Q."/>
            <person name="Zhang D."/>
            <person name="Liu X.D."/>
            <person name="Xu X.Y."/>
            <person name="Sun W.H."/>
            <person name="Yu X."/>
            <person name="Zhu X."/>
            <person name="Wang Z.W."/>
            <person name="Zhao X."/>
            <person name="Zhong W.Y."/>
            <person name="Chen H."/>
            <person name="Yin W.L."/>
            <person name="Huang T."/>
            <person name="Niu S.C."/>
            <person name="Liu Z.J."/>
        </authorList>
    </citation>
    <scope>NUCLEOTIDE SEQUENCE [LARGE SCALE GENOMIC DNA]</scope>
    <source>
        <strain evidence="2">Lindl</strain>
    </source>
</reference>
<keyword evidence="3" id="KW-1185">Reference proteome</keyword>
<accession>A0AAV7H8Y1</accession>
<feature type="compositionally biased region" description="Basic and acidic residues" evidence="1">
    <location>
        <begin position="24"/>
        <end position="34"/>
    </location>
</feature>
<name>A0AAV7H8Y1_DENCH</name>
<dbReference type="PANTHER" id="PTHR37238:SF1">
    <property type="entry name" value="OS05G0532500 PROTEIN"/>
    <property type="match status" value="1"/>
</dbReference>
<feature type="region of interest" description="Disordered" evidence="1">
    <location>
        <begin position="13"/>
        <end position="34"/>
    </location>
</feature>
<evidence type="ECO:0000313" key="3">
    <source>
        <dbReference type="Proteomes" id="UP000775213"/>
    </source>
</evidence>
<dbReference type="Proteomes" id="UP000775213">
    <property type="component" value="Unassembled WGS sequence"/>
</dbReference>
<dbReference type="AlphaFoldDB" id="A0AAV7H8Y1"/>
<dbReference type="EMBL" id="JAGFBR010000007">
    <property type="protein sequence ID" value="KAH0464312.1"/>
    <property type="molecule type" value="Genomic_DNA"/>
</dbReference>
<protein>
    <submittedName>
        <fullName evidence="2">Uncharacterized protein</fullName>
    </submittedName>
</protein>
<sequence length="429" mass="48847">MLKKGYWKSVNRKPLGDISNGGRPSRDGKKKIQLDRDDDGGYFDRLLLVRSKLSALVNQIDEIFAQSSEHDMKSKTTNEEIESLSNLLSEMHSSLKPWVLRLSQSQTTSKTEVQVCKSLQRSHNSTHAERRNILQRIKDEEPKLDMIISPSPLVAWHAGGCKLVTEKQLFLLTPLSRKEKLFQYSGSLKIKARNLCLKDDTSQTIIRNSDTVSETVEEFVGSKPCTVEENSMGKTRLKNQSEAYQKNKSNRRRDADEEALEWFLSPPKTCTLMDPNHGTNPSVMEDESLSGRNPMNIVTMDSPHVLVQQDDGNLPECFQESKKPDDHQIHELQLCNFSSKNDFDETLEWFLSPPKTCTLMDPLMDGKIPWTPGMVDDSILKSRRAGENTLKKELWTKFQAVSMGRIFYKDSVLQKAGKKGFMDMLEEAT</sequence>
<comment type="caution">
    <text evidence="2">The sequence shown here is derived from an EMBL/GenBank/DDBJ whole genome shotgun (WGS) entry which is preliminary data.</text>
</comment>
<dbReference type="PANTHER" id="PTHR37238">
    <property type="entry name" value="OS05G0532500 PROTEIN"/>
    <property type="match status" value="1"/>
</dbReference>
<evidence type="ECO:0000256" key="1">
    <source>
        <dbReference type="SAM" id="MobiDB-lite"/>
    </source>
</evidence>
<gene>
    <name evidence="2" type="ORF">IEQ34_007098</name>
</gene>
<proteinExistence type="predicted"/>
<organism evidence="2 3">
    <name type="scientific">Dendrobium chrysotoxum</name>
    <name type="common">Orchid</name>
    <dbReference type="NCBI Taxonomy" id="161865"/>
    <lineage>
        <taxon>Eukaryota</taxon>
        <taxon>Viridiplantae</taxon>
        <taxon>Streptophyta</taxon>
        <taxon>Embryophyta</taxon>
        <taxon>Tracheophyta</taxon>
        <taxon>Spermatophyta</taxon>
        <taxon>Magnoliopsida</taxon>
        <taxon>Liliopsida</taxon>
        <taxon>Asparagales</taxon>
        <taxon>Orchidaceae</taxon>
        <taxon>Epidendroideae</taxon>
        <taxon>Malaxideae</taxon>
        <taxon>Dendrobiinae</taxon>
        <taxon>Dendrobium</taxon>
    </lineage>
</organism>
<evidence type="ECO:0000313" key="2">
    <source>
        <dbReference type="EMBL" id="KAH0464312.1"/>
    </source>
</evidence>